<proteinExistence type="predicted"/>
<name>A0A2M4D4Y2_ANODA</name>
<dbReference type="EMBL" id="GGFL01008466">
    <property type="protein sequence ID" value="MBW72644.1"/>
    <property type="molecule type" value="Transcribed_RNA"/>
</dbReference>
<dbReference type="AlphaFoldDB" id="A0A2M4D4Y2"/>
<protein>
    <submittedName>
        <fullName evidence="1">Putative secreted protein</fullName>
    </submittedName>
</protein>
<organism evidence="1">
    <name type="scientific">Anopheles darlingi</name>
    <name type="common">Mosquito</name>
    <dbReference type="NCBI Taxonomy" id="43151"/>
    <lineage>
        <taxon>Eukaryota</taxon>
        <taxon>Metazoa</taxon>
        <taxon>Ecdysozoa</taxon>
        <taxon>Arthropoda</taxon>
        <taxon>Hexapoda</taxon>
        <taxon>Insecta</taxon>
        <taxon>Pterygota</taxon>
        <taxon>Neoptera</taxon>
        <taxon>Endopterygota</taxon>
        <taxon>Diptera</taxon>
        <taxon>Nematocera</taxon>
        <taxon>Culicoidea</taxon>
        <taxon>Culicidae</taxon>
        <taxon>Anophelinae</taxon>
        <taxon>Anopheles</taxon>
    </lineage>
</organism>
<evidence type="ECO:0000313" key="1">
    <source>
        <dbReference type="EMBL" id="MBW72644.1"/>
    </source>
</evidence>
<reference evidence="1" key="1">
    <citation type="submission" date="2018-01" db="EMBL/GenBank/DDBJ databases">
        <title>An insight into the sialome of Amazonian anophelines.</title>
        <authorList>
            <person name="Ribeiro J.M."/>
            <person name="Scarpassa V."/>
            <person name="Calvo E."/>
        </authorList>
    </citation>
    <scope>NUCLEOTIDE SEQUENCE</scope>
</reference>
<sequence>MSCTRSLTSKSGWVISWCASCSWPRVSASFSRFRPTCTSSRSAAISPRSVSRQWAAVRIKFWLTIEPPHMYSNERILFSNSAACHGQ</sequence>
<accession>A0A2M4D4Y2</accession>